<dbReference type="Proteomes" id="UP000625316">
    <property type="component" value="Unassembled WGS sequence"/>
</dbReference>
<name>A0A928VK47_9CYAN</name>
<evidence type="ECO:0000259" key="2">
    <source>
        <dbReference type="Pfam" id="PF13229"/>
    </source>
</evidence>
<dbReference type="SMART" id="SM00710">
    <property type="entry name" value="PbH1"/>
    <property type="match status" value="6"/>
</dbReference>
<accession>A0A928VK47</accession>
<feature type="domain" description="Right handed beta helix" evidence="2">
    <location>
        <begin position="218"/>
        <end position="361"/>
    </location>
</feature>
<feature type="signal peptide" evidence="1">
    <location>
        <begin position="1"/>
        <end position="24"/>
    </location>
</feature>
<dbReference type="Pfam" id="PF13229">
    <property type="entry name" value="Beta_helix"/>
    <property type="match status" value="1"/>
</dbReference>
<evidence type="ECO:0000256" key="1">
    <source>
        <dbReference type="SAM" id="SignalP"/>
    </source>
</evidence>
<dbReference type="AlphaFoldDB" id="A0A928VK47"/>
<sequence>MRHLIQLTLLATSAVVLSAAQTPAAEPLNITVNSNADNIQADQVITLREAIALTNGDLNYEKLTRAEKSQITRSIIVNDQDWYHGKVRSHVKFALPQDQTQIRIQTSLPAIQTDGTIIDGTSQLSSQQTPLISLAPATNVPIMRGLHIKASGVTVKGLSFTGFGDIGLQTYQEPAGDIVIGQWETNDAPEQVVQDVVIAQNWLGTSRHLPLPNAFRSGFGVYIFNGQQIEIRDNWITQQRGSGIITGKTATNLYIHGNRINQNGQFGMADGIRLEGNIDRTNIQNNEINANSGSGIYLFKPQGRVTIAQNKIRNTAATRAAIYLMGNGHEVRQNNIKSVGSGVIIAAYPRSRRNQIRQNRFQTQNGLSVDLVSQRHVGVNHYFQGDGRNLATANYPSHWDFANGGIDAPQFLSREFIIGLDGTVEIRGKAMPNATIELYRTTSDQAGHAVLSQPLNTVTTDARGQFQITLGTLKATERISATVSHPDYGTSEASRSSVIRAID</sequence>
<evidence type="ECO:0000313" key="3">
    <source>
        <dbReference type="EMBL" id="MBE9030088.1"/>
    </source>
</evidence>
<feature type="chain" id="PRO_5037965302" evidence="1">
    <location>
        <begin position="25"/>
        <end position="503"/>
    </location>
</feature>
<organism evidence="3 4">
    <name type="scientific">Romeriopsis navalis LEGE 11480</name>
    <dbReference type="NCBI Taxonomy" id="2777977"/>
    <lineage>
        <taxon>Bacteria</taxon>
        <taxon>Bacillati</taxon>
        <taxon>Cyanobacteriota</taxon>
        <taxon>Cyanophyceae</taxon>
        <taxon>Leptolyngbyales</taxon>
        <taxon>Leptolyngbyaceae</taxon>
        <taxon>Romeriopsis</taxon>
        <taxon>Romeriopsis navalis</taxon>
    </lineage>
</organism>
<dbReference type="InterPro" id="IPR039448">
    <property type="entry name" value="Beta_helix"/>
</dbReference>
<dbReference type="InterPro" id="IPR012334">
    <property type="entry name" value="Pectin_lyas_fold"/>
</dbReference>
<evidence type="ECO:0000313" key="4">
    <source>
        <dbReference type="Proteomes" id="UP000625316"/>
    </source>
</evidence>
<dbReference type="InterPro" id="IPR011050">
    <property type="entry name" value="Pectin_lyase_fold/virulence"/>
</dbReference>
<dbReference type="EMBL" id="JADEXQ010000028">
    <property type="protein sequence ID" value="MBE9030088.1"/>
    <property type="molecule type" value="Genomic_DNA"/>
</dbReference>
<dbReference type="InterPro" id="IPR006626">
    <property type="entry name" value="PbH1"/>
</dbReference>
<dbReference type="Gene3D" id="2.160.20.10">
    <property type="entry name" value="Single-stranded right-handed beta-helix, Pectin lyase-like"/>
    <property type="match status" value="1"/>
</dbReference>
<proteinExistence type="predicted"/>
<keyword evidence="1" id="KW-0732">Signal</keyword>
<dbReference type="RefSeq" id="WP_264324915.1">
    <property type="nucleotide sequence ID" value="NZ_JADEXQ010000028.1"/>
</dbReference>
<comment type="caution">
    <text evidence="3">The sequence shown here is derived from an EMBL/GenBank/DDBJ whole genome shotgun (WGS) entry which is preliminary data.</text>
</comment>
<keyword evidence="4" id="KW-1185">Reference proteome</keyword>
<reference evidence="3" key="1">
    <citation type="submission" date="2020-10" db="EMBL/GenBank/DDBJ databases">
        <authorList>
            <person name="Castelo-Branco R."/>
            <person name="Eusebio N."/>
            <person name="Adriana R."/>
            <person name="Vieira A."/>
            <person name="Brugerolle De Fraissinette N."/>
            <person name="Rezende De Castro R."/>
            <person name="Schneider M.P."/>
            <person name="Vasconcelos V."/>
            <person name="Leao P.N."/>
        </authorList>
    </citation>
    <scope>NUCLEOTIDE SEQUENCE</scope>
    <source>
        <strain evidence="3">LEGE 11480</strain>
    </source>
</reference>
<protein>
    <submittedName>
        <fullName evidence="3">Right-handed parallel beta-helix repeat-containing protein</fullName>
    </submittedName>
</protein>
<dbReference type="SUPFAM" id="SSF51126">
    <property type="entry name" value="Pectin lyase-like"/>
    <property type="match status" value="1"/>
</dbReference>
<gene>
    <name evidence="3" type="ORF">IQ266_10145</name>
</gene>